<evidence type="ECO:0000313" key="9">
    <source>
        <dbReference type="Proteomes" id="UP000695000"/>
    </source>
</evidence>
<evidence type="ECO:0000313" key="10">
    <source>
        <dbReference type="RefSeq" id="XP_017776120.1"/>
    </source>
</evidence>
<keyword evidence="9" id="KW-1185">Reference proteome</keyword>
<sequence length="253" mass="26549">EAYRRWLCSSLVPHMTETGQRVRPCLSVCQSVEQKCPYMLPGDRAPAYPTQYAGEPTFLCLDPNIPETGAQRKKSSTGDEDCCYSHCGTPGRGVGGCEGPNIIVNCPAGRPATNDTPEPVPCTDGLNFGVSSCSGGGPKQPSSSSSPSSEAAAAASSTSSTSSASSSSASISSTSSSSSLLGGSSSRSSSISSSSSSTKPRRTLLNKVSLLWTAWILFITINTLDYLINLLALCAKCVRTTLTRIKTKWRPWS</sequence>
<dbReference type="RefSeq" id="XP_017776120.1">
    <property type="nucleotide sequence ID" value="XM_017920631.1"/>
</dbReference>
<comment type="similarity">
    <text evidence="6">Belongs to the NALF family.</text>
</comment>
<dbReference type="InterPro" id="IPR055288">
    <property type="entry name" value="NALCN_aux_factor_1/2"/>
</dbReference>
<dbReference type="PANTHER" id="PTHR15819">
    <property type="entry name" value="TRANSMEMBRANE PROTEIN FAM155"/>
    <property type="match status" value="1"/>
</dbReference>
<feature type="region of interest" description="Disordered" evidence="7">
    <location>
        <begin position="133"/>
        <end position="199"/>
    </location>
</feature>
<evidence type="ECO:0000256" key="7">
    <source>
        <dbReference type="SAM" id="MobiDB-lite"/>
    </source>
</evidence>
<accession>A0ABM1MNH0</accession>
<feature type="compositionally biased region" description="Low complexity" evidence="7">
    <location>
        <begin position="142"/>
        <end position="198"/>
    </location>
</feature>
<keyword evidence="4 8" id="KW-0472">Membrane</keyword>
<evidence type="ECO:0000256" key="5">
    <source>
        <dbReference type="ARBA" id="ARBA00023180"/>
    </source>
</evidence>
<organism evidence="9 10">
    <name type="scientific">Nicrophorus vespilloides</name>
    <name type="common">Boreal carrion beetle</name>
    <dbReference type="NCBI Taxonomy" id="110193"/>
    <lineage>
        <taxon>Eukaryota</taxon>
        <taxon>Metazoa</taxon>
        <taxon>Ecdysozoa</taxon>
        <taxon>Arthropoda</taxon>
        <taxon>Hexapoda</taxon>
        <taxon>Insecta</taxon>
        <taxon>Pterygota</taxon>
        <taxon>Neoptera</taxon>
        <taxon>Endopterygota</taxon>
        <taxon>Coleoptera</taxon>
        <taxon>Polyphaga</taxon>
        <taxon>Staphyliniformia</taxon>
        <taxon>Silphidae</taxon>
        <taxon>Nicrophorinae</taxon>
        <taxon>Nicrophorus</taxon>
    </lineage>
</organism>
<keyword evidence="2 8" id="KW-0812">Transmembrane</keyword>
<evidence type="ECO:0000256" key="8">
    <source>
        <dbReference type="SAM" id="Phobius"/>
    </source>
</evidence>
<dbReference type="Gene3D" id="1.10.2000.10">
    <property type="entry name" value="Frizzled cysteine-rich domain"/>
    <property type="match status" value="1"/>
</dbReference>
<dbReference type="InterPro" id="IPR036790">
    <property type="entry name" value="Frizzled_dom_sf"/>
</dbReference>
<feature type="transmembrane region" description="Helical" evidence="8">
    <location>
        <begin position="210"/>
        <end position="235"/>
    </location>
</feature>
<reference evidence="10" key="1">
    <citation type="submission" date="2025-08" db="UniProtKB">
        <authorList>
            <consortium name="RefSeq"/>
        </authorList>
    </citation>
    <scope>IDENTIFICATION</scope>
    <source>
        <tissue evidence="10">Whole Larva</tissue>
    </source>
</reference>
<evidence type="ECO:0000256" key="4">
    <source>
        <dbReference type="ARBA" id="ARBA00023136"/>
    </source>
</evidence>
<comment type="subcellular location">
    <subcellularLocation>
        <location evidence="1">Membrane</location>
        <topology evidence="1">Multi-pass membrane protein</topology>
    </subcellularLocation>
</comment>
<dbReference type="PANTHER" id="PTHR15819:SF11">
    <property type="entry name" value="MID1, ISOFORM A"/>
    <property type="match status" value="1"/>
</dbReference>
<evidence type="ECO:0000256" key="2">
    <source>
        <dbReference type="ARBA" id="ARBA00022692"/>
    </source>
</evidence>
<proteinExistence type="inferred from homology"/>
<name>A0ABM1MNH0_NICVS</name>
<dbReference type="GeneID" id="108562339"/>
<gene>
    <name evidence="10" type="primary">LOC108562339</name>
</gene>
<keyword evidence="5" id="KW-0325">Glycoprotein</keyword>
<evidence type="ECO:0000256" key="1">
    <source>
        <dbReference type="ARBA" id="ARBA00004141"/>
    </source>
</evidence>
<evidence type="ECO:0000256" key="3">
    <source>
        <dbReference type="ARBA" id="ARBA00022989"/>
    </source>
</evidence>
<feature type="non-terminal residue" evidence="10">
    <location>
        <position position="1"/>
    </location>
</feature>
<evidence type="ECO:0000256" key="6">
    <source>
        <dbReference type="ARBA" id="ARBA00029445"/>
    </source>
</evidence>
<dbReference type="Proteomes" id="UP000695000">
    <property type="component" value="Unplaced"/>
</dbReference>
<protein>
    <submittedName>
        <fullName evidence="10">Uncharacterized protein DDB_G0271670-like</fullName>
    </submittedName>
</protein>
<keyword evidence="3 8" id="KW-1133">Transmembrane helix</keyword>